<dbReference type="AlphaFoldDB" id="A0A8H6H8H4"/>
<comment type="caution">
    <text evidence="2">The sequence shown here is derived from an EMBL/GenBank/DDBJ whole genome shotgun (WGS) entry which is preliminary data.</text>
</comment>
<name>A0A8H6H8H4_9AGAR</name>
<keyword evidence="3" id="KW-1185">Reference proteome</keyword>
<evidence type="ECO:0000313" key="3">
    <source>
        <dbReference type="Proteomes" id="UP000521943"/>
    </source>
</evidence>
<dbReference type="OrthoDB" id="10266508at2759"/>
<organism evidence="2 3">
    <name type="scientific">Ephemerocybe angulata</name>
    <dbReference type="NCBI Taxonomy" id="980116"/>
    <lineage>
        <taxon>Eukaryota</taxon>
        <taxon>Fungi</taxon>
        <taxon>Dikarya</taxon>
        <taxon>Basidiomycota</taxon>
        <taxon>Agaricomycotina</taxon>
        <taxon>Agaricomycetes</taxon>
        <taxon>Agaricomycetidae</taxon>
        <taxon>Agaricales</taxon>
        <taxon>Agaricineae</taxon>
        <taxon>Psathyrellaceae</taxon>
        <taxon>Ephemerocybe</taxon>
    </lineage>
</organism>
<reference evidence="2 3" key="1">
    <citation type="submission" date="2020-07" db="EMBL/GenBank/DDBJ databases">
        <title>Comparative genomics of pyrophilous fungi reveals a link between fire events and developmental genes.</title>
        <authorList>
            <consortium name="DOE Joint Genome Institute"/>
            <person name="Steindorff A.S."/>
            <person name="Carver A."/>
            <person name="Calhoun S."/>
            <person name="Stillman K."/>
            <person name="Liu H."/>
            <person name="Lipzen A."/>
            <person name="Pangilinan J."/>
            <person name="Labutti K."/>
            <person name="Bruns T.D."/>
            <person name="Grigoriev I.V."/>
        </authorList>
    </citation>
    <scope>NUCLEOTIDE SEQUENCE [LARGE SCALE GENOMIC DNA]</scope>
    <source>
        <strain evidence="2 3">CBS 144469</strain>
    </source>
</reference>
<feature type="region of interest" description="Disordered" evidence="1">
    <location>
        <begin position="100"/>
        <end position="128"/>
    </location>
</feature>
<accession>A0A8H6H8H4</accession>
<dbReference type="EMBL" id="JACGCI010000186">
    <property type="protein sequence ID" value="KAF6742389.1"/>
    <property type="molecule type" value="Genomic_DNA"/>
</dbReference>
<sequence length="153" mass="16704">MKIPRVLGIRRRFDLGNAARRWDARCADPARARRLPTDDAQLRWTRLVVRCRPACQSRDRARSAHLLPITGSMLLDPSPPSDSISSTDLDSTSFHSSLVARATPPFPSSPDPTLLPAAFTHGSPPQVRSTAKVTKAVALGDLSNQIEVDASRN</sequence>
<gene>
    <name evidence="2" type="ORF">DFP72DRAFT_1082050</name>
</gene>
<evidence type="ECO:0000313" key="2">
    <source>
        <dbReference type="EMBL" id="KAF6742389.1"/>
    </source>
</evidence>
<proteinExistence type="predicted"/>
<protein>
    <submittedName>
        <fullName evidence="2">Uncharacterized protein</fullName>
    </submittedName>
</protein>
<evidence type="ECO:0000256" key="1">
    <source>
        <dbReference type="SAM" id="MobiDB-lite"/>
    </source>
</evidence>
<dbReference type="Proteomes" id="UP000521943">
    <property type="component" value="Unassembled WGS sequence"/>
</dbReference>